<keyword evidence="1" id="KW-1133">Transmembrane helix</keyword>
<keyword evidence="3" id="KW-1185">Reference proteome</keyword>
<dbReference type="EMBL" id="CP133616">
    <property type="protein sequence ID" value="WMV29423.1"/>
    <property type="molecule type" value="Genomic_DNA"/>
</dbReference>
<organism evidence="2 3">
    <name type="scientific">Solanum verrucosum</name>
    <dbReference type="NCBI Taxonomy" id="315347"/>
    <lineage>
        <taxon>Eukaryota</taxon>
        <taxon>Viridiplantae</taxon>
        <taxon>Streptophyta</taxon>
        <taxon>Embryophyta</taxon>
        <taxon>Tracheophyta</taxon>
        <taxon>Spermatophyta</taxon>
        <taxon>Magnoliopsida</taxon>
        <taxon>eudicotyledons</taxon>
        <taxon>Gunneridae</taxon>
        <taxon>Pentapetalae</taxon>
        <taxon>asterids</taxon>
        <taxon>lamiids</taxon>
        <taxon>Solanales</taxon>
        <taxon>Solanaceae</taxon>
        <taxon>Solanoideae</taxon>
        <taxon>Solaneae</taxon>
        <taxon>Solanum</taxon>
    </lineage>
</organism>
<dbReference type="Proteomes" id="UP001234989">
    <property type="component" value="Chromosome 5"/>
</dbReference>
<proteinExistence type="predicted"/>
<keyword evidence="1" id="KW-0472">Membrane</keyword>
<dbReference type="AlphaFoldDB" id="A0AAF0TY67"/>
<evidence type="ECO:0000313" key="3">
    <source>
        <dbReference type="Proteomes" id="UP001234989"/>
    </source>
</evidence>
<evidence type="ECO:0000313" key="2">
    <source>
        <dbReference type="EMBL" id="WMV29423.1"/>
    </source>
</evidence>
<feature type="transmembrane region" description="Helical" evidence="1">
    <location>
        <begin position="37"/>
        <end position="58"/>
    </location>
</feature>
<accession>A0AAF0TY67</accession>
<name>A0AAF0TY67_SOLVR</name>
<keyword evidence="1" id="KW-0812">Transmembrane</keyword>
<gene>
    <name evidence="2" type="ORF">MTR67_022808</name>
</gene>
<protein>
    <submittedName>
        <fullName evidence="2">Uncharacterized protein</fullName>
    </submittedName>
</protein>
<reference evidence="2" key="1">
    <citation type="submission" date="2023-08" db="EMBL/GenBank/DDBJ databases">
        <title>A de novo genome assembly of Solanum verrucosum Schlechtendal, a Mexican diploid species geographically isolated from the other diploid A-genome species in potato relatives.</title>
        <authorList>
            <person name="Hosaka K."/>
        </authorList>
    </citation>
    <scope>NUCLEOTIDE SEQUENCE</scope>
    <source>
        <tissue evidence="2">Young leaves</tissue>
    </source>
</reference>
<sequence length="59" mass="6926">MFHGKQETRFVPKFGDDRFIPIPQRSAPTNKKIYQKILTGLPGDVFICLVYVLFNFFFV</sequence>
<evidence type="ECO:0000256" key="1">
    <source>
        <dbReference type="SAM" id="Phobius"/>
    </source>
</evidence>